<feature type="domain" description="Reverse transcriptase Ty1/copia-type" evidence="2">
    <location>
        <begin position="1247"/>
        <end position="1427"/>
    </location>
</feature>
<feature type="compositionally biased region" description="Polar residues" evidence="1">
    <location>
        <begin position="799"/>
        <end position="808"/>
    </location>
</feature>
<sequence>MARRGSGEPEVYELSQNEWETVGDGLAEEEDVTEQMEAEPELEVRTPLRTVRRSTISRMVKKPTSQSPPGKRSGKPTARAEASPAKMKGTAAASSSEQVDMGRMQAMFAQMQQWMMQQKSSLEEEDPVVDEKPSRRGRSKEPMPQSEKVKKTPRAVRTAALTGDEAPFPSLSTQFSADPTMNLMLSLKSQTLVFKWKLLLLLLRVKGAVEVDPKKKWRRNPRWVMKMHGNHIASLWGRLARTVEEKHYKGGDHELANDPVGDESYAGAASVTANDPPEEYAMTMVDDAETGEFGRALNDELRSPVNSAAAPSFRKPLNRRQTRTLQQGVQRALQTHNKMFDVLDAKVNMKECWTLLEVFAGRARLSDLARRRGTCWRVLPPQDVLYGLDLLQEGELQLLKDVIRTQQPDVITLALRLPIMSRRQQVHQKVVHLCQLGLRDRISGQPHKKPTAVQMNHPALETAMFPEKVCGCQPGAHQTIEGTVRIRDPIEGTVKSVKRSTLAAEWTEPFCNWLLHGLEALREEGTDCVLDLEQPTPASQMWDTVPVEVEKSAEGQIRQQLAAADGLHKYDYITFLGSSGALPRKMRSTLAHLHVALGHIGNDKLARMMSQNGAKRVVLEAIKQLDCQVCKRVTAPHITPKAAFARPMSFNVRLVTDTFYVWDAKLRKFAVTHVMDAFSLYRWMATVDEMEATRVTKEALQDLAKQLSSGRVNADILEDDIPEQPPEYQPDGRYPQMEFSDEEDSPEAPVGPDELRKATSVLDDVPMSVAQGVQSGRHSAPDRSTRRRVGPAPAEASSIRATVASSSADDPALRTVRQKRDFYEEAFKTTQEHLKKMKKKLEPQSTLIVKPVATSPEMEESEQSGEVEDALVTSESADTNVTSVDSPFIDVDLFALPSVTDDAGLQHEVPSQMFVTDMLLESVPLERPFDVLEARSRTPRGFSQVGIRRHPTPSTRAKVTSTKWRQLGDVPGRLRRPLTQAELVEAYHKGGFDDFHITRGPEGDYWLHSPFQRELWRVHIQPRRRMFVPGAIPDEDHPQDAEPLPAGVRGLHGLRTTQVGYLAPSNTKDYILDNLYWKGWNTALDPGSPMEGCDPFSDFGSDPGSSSPGNVDVIADSSMTTNYVELALEVLATFEVFESNNPLVHPDPHPHWRGRQELAEDDPSHTSLVDIPKPPTGKIRLELQWSQLSPAWQQAFEDPIKDALDIYFKHDALTHVMPDEKILDEEVLPSRFVLVNKADPKNQHPEDSDLEEAKLKARLVIAGHKDQRAGDFETQAPTASLLSHNFLCFVAAQYKWRMFFADISAAFLQGDYLPEGRRVFIRSPKNYPMFVREFLMTKIPPGARTDLFRMKKAGFGLAESPRLWYQRFKRDIMSIGGRELALAPGVFSFCGPDGQIWALLAVHVDDVRLICSPRAEEDLWPSLKRLFTFGDWVHPKDFVKFCGRYEKQMEDFSVVIQMDEYGTKIKEPPVRAAGQTLEPLTPNERSWIGTIIGQVSWLARQVRGDLLFGCSRIQQLAGVGDASALQELKILVDRARVPRRQVFRHLGCDLETMVVLGVSDASFSGMPRGRSQGGSVLLVANPTILEGEARVNVLTFHSSLLKRVVRSSLAAEISQAATVMEEADFLRALMAEALDPAFQLRNWMASVAKWRQLAVLDSRTGYDLLNGTSLGEDKRLAIDVASMRQALQEDGAARAVRWVPGEEILADDLTKLIGNGRLMDVLEGGSWALKDTETAKQLRADAAVRKRAYRQRRNAR</sequence>
<evidence type="ECO:0000313" key="3">
    <source>
        <dbReference type="EMBL" id="CAK9100881.1"/>
    </source>
</evidence>
<feature type="region of interest" description="Disordered" evidence="1">
    <location>
        <begin position="772"/>
        <end position="811"/>
    </location>
</feature>
<comment type="caution">
    <text evidence="3">The sequence shown here is derived from an EMBL/GenBank/DDBJ whole genome shotgun (WGS) entry which is preliminary data.</text>
</comment>
<feature type="region of interest" description="Disordered" evidence="1">
    <location>
        <begin position="714"/>
        <end position="753"/>
    </location>
</feature>
<feature type="region of interest" description="Disordered" evidence="1">
    <location>
        <begin position="114"/>
        <end position="154"/>
    </location>
</feature>
<feature type="compositionally biased region" description="Basic and acidic residues" evidence="1">
    <location>
        <begin position="1146"/>
        <end position="1164"/>
    </location>
</feature>
<dbReference type="Pfam" id="PF07727">
    <property type="entry name" value="RVT_2"/>
    <property type="match status" value="1"/>
</dbReference>
<feature type="region of interest" description="Disordered" evidence="1">
    <location>
        <begin position="1145"/>
        <end position="1173"/>
    </location>
</feature>
<evidence type="ECO:0000259" key="2">
    <source>
        <dbReference type="Pfam" id="PF07727"/>
    </source>
</evidence>
<feature type="compositionally biased region" description="Acidic residues" evidence="1">
    <location>
        <begin position="26"/>
        <end position="41"/>
    </location>
</feature>
<dbReference type="Proteomes" id="UP001642484">
    <property type="component" value="Unassembled WGS sequence"/>
</dbReference>
<evidence type="ECO:0000256" key="1">
    <source>
        <dbReference type="SAM" id="MobiDB-lite"/>
    </source>
</evidence>
<proteinExistence type="predicted"/>
<protein>
    <recommendedName>
        <fullName evidence="2">Reverse transcriptase Ty1/copia-type domain-containing protein</fullName>
    </recommendedName>
</protein>
<feature type="region of interest" description="Disordered" evidence="1">
    <location>
        <begin position="1"/>
        <end position="97"/>
    </location>
</feature>
<dbReference type="InterPro" id="IPR013103">
    <property type="entry name" value="RVT_2"/>
</dbReference>
<reference evidence="3 4" key="1">
    <citation type="submission" date="2024-02" db="EMBL/GenBank/DDBJ databases">
        <authorList>
            <person name="Chen Y."/>
            <person name="Shah S."/>
            <person name="Dougan E. K."/>
            <person name="Thang M."/>
            <person name="Chan C."/>
        </authorList>
    </citation>
    <scope>NUCLEOTIDE SEQUENCE [LARGE SCALE GENOMIC DNA]</scope>
</reference>
<feature type="compositionally biased region" description="Polar residues" evidence="1">
    <location>
        <begin position="53"/>
        <end position="68"/>
    </location>
</feature>
<organism evidence="3 4">
    <name type="scientific">Durusdinium trenchii</name>
    <dbReference type="NCBI Taxonomy" id="1381693"/>
    <lineage>
        <taxon>Eukaryota</taxon>
        <taxon>Sar</taxon>
        <taxon>Alveolata</taxon>
        <taxon>Dinophyceae</taxon>
        <taxon>Suessiales</taxon>
        <taxon>Symbiodiniaceae</taxon>
        <taxon>Durusdinium</taxon>
    </lineage>
</organism>
<keyword evidence="4" id="KW-1185">Reference proteome</keyword>
<evidence type="ECO:0000313" key="4">
    <source>
        <dbReference type="Proteomes" id="UP001642484"/>
    </source>
</evidence>
<name>A0ABP0RNP1_9DINO</name>
<gene>
    <name evidence="3" type="ORF">CCMP2556_LOCUS47605</name>
</gene>
<dbReference type="EMBL" id="CAXAMN010026139">
    <property type="protein sequence ID" value="CAK9100881.1"/>
    <property type="molecule type" value="Genomic_DNA"/>
</dbReference>
<accession>A0ABP0RNP1</accession>